<dbReference type="HAMAP" id="MF_00377">
    <property type="entry name" value="DnaA_bact"/>
    <property type="match status" value="1"/>
</dbReference>
<dbReference type="GO" id="GO:0003688">
    <property type="term" value="F:DNA replication origin binding"/>
    <property type="evidence" value="ECO:0007669"/>
    <property type="project" value="UniProtKB-UniRule"/>
</dbReference>
<name>A0A2M8ETZ3_9BACT</name>
<evidence type="ECO:0000256" key="4">
    <source>
        <dbReference type="ARBA" id="ARBA00022741"/>
    </source>
</evidence>
<dbReference type="SMART" id="SM00760">
    <property type="entry name" value="Bac_DnaA_C"/>
    <property type="match status" value="1"/>
</dbReference>
<feature type="binding site" evidence="8">
    <location>
        <position position="163"/>
    </location>
    <ligand>
        <name>ATP</name>
        <dbReference type="ChEBI" id="CHEBI:30616"/>
    </ligand>
</feature>
<dbReference type="Proteomes" id="UP000230885">
    <property type="component" value="Unassembled WGS sequence"/>
</dbReference>
<dbReference type="AlphaFoldDB" id="A0A2M8ETZ3"/>
<evidence type="ECO:0000256" key="7">
    <source>
        <dbReference type="ARBA" id="ARBA00023125"/>
    </source>
</evidence>
<evidence type="ECO:0000256" key="2">
    <source>
        <dbReference type="ARBA" id="ARBA00022490"/>
    </source>
</evidence>
<feature type="binding site" evidence="8">
    <location>
        <position position="166"/>
    </location>
    <ligand>
        <name>ATP</name>
        <dbReference type="ChEBI" id="CHEBI:30616"/>
    </ligand>
</feature>
<comment type="domain">
    <text evidence="8">Domain I is involved in oligomerization and binding regulators, domain II is flexibile and of varying length in different bacteria, domain III forms the AAA+ region, while domain IV binds dsDNA.</text>
</comment>
<evidence type="ECO:0000313" key="14">
    <source>
        <dbReference type="EMBL" id="PJC28556.1"/>
    </source>
</evidence>
<reference evidence="15" key="1">
    <citation type="submission" date="2017-09" db="EMBL/GenBank/DDBJ databases">
        <title>Depth-based differentiation of microbial function through sediment-hosted aquifers and enrichment of novel symbionts in the deep terrestrial subsurface.</title>
        <authorList>
            <person name="Probst A.J."/>
            <person name="Ladd B."/>
            <person name="Jarett J.K."/>
            <person name="Geller-Mcgrath D.E."/>
            <person name="Sieber C.M.K."/>
            <person name="Emerson J.B."/>
            <person name="Anantharaman K."/>
            <person name="Thomas B.C."/>
            <person name="Malmstrom R."/>
            <person name="Stieglmeier M."/>
            <person name="Klingl A."/>
            <person name="Woyke T."/>
            <person name="Ryan C.M."/>
            <person name="Banfield J.F."/>
        </authorList>
    </citation>
    <scope>NUCLEOTIDE SEQUENCE [LARGE SCALE GENOMIC DNA]</scope>
</reference>
<dbReference type="SUPFAM" id="SSF52540">
    <property type="entry name" value="P-loop containing nucleoside triphosphate hydrolases"/>
    <property type="match status" value="1"/>
</dbReference>
<dbReference type="Gene3D" id="1.10.1750.10">
    <property type="match status" value="1"/>
</dbReference>
<dbReference type="InterPro" id="IPR024633">
    <property type="entry name" value="DnaA_N_dom"/>
</dbReference>
<gene>
    <name evidence="8 14" type="primary">dnaA</name>
    <name evidence="14" type="ORF">CO053_04005</name>
</gene>
<dbReference type="Pfam" id="PF11638">
    <property type="entry name" value="DnaA_N"/>
    <property type="match status" value="1"/>
</dbReference>
<evidence type="ECO:0000256" key="6">
    <source>
        <dbReference type="ARBA" id="ARBA00023121"/>
    </source>
</evidence>
<dbReference type="Pfam" id="PF08299">
    <property type="entry name" value="Bac_DnaA_C"/>
    <property type="match status" value="1"/>
</dbReference>
<evidence type="ECO:0000256" key="11">
    <source>
        <dbReference type="RuleBase" id="RU004227"/>
    </source>
</evidence>
<evidence type="ECO:0000259" key="12">
    <source>
        <dbReference type="SMART" id="SM00382"/>
    </source>
</evidence>
<comment type="caution">
    <text evidence="14">The sequence shown here is derived from an EMBL/GenBank/DDBJ whole genome shotgun (WGS) entry which is preliminary data.</text>
</comment>
<feature type="binding site" evidence="8">
    <location>
        <position position="165"/>
    </location>
    <ligand>
        <name>ATP</name>
        <dbReference type="ChEBI" id="CHEBI:30616"/>
    </ligand>
</feature>
<dbReference type="InterPro" id="IPR020591">
    <property type="entry name" value="Chromosome_initiator_DnaA-like"/>
</dbReference>
<dbReference type="PRINTS" id="PR00051">
    <property type="entry name" value="DNAA"/>
</dbReference>
<dbReference type="GO" id="GO:0006275">
    <property type="term" value="P:regulation of DNA replication"/>
    <property type="evidence" value="ECO:0007669"/>
    <property type="project" value="UniProtKB-UniRule"/>
</dbReference>
<dbReference type="CDD" id="cd00009">
    <property type="entry name" value="AAA"/>
    <property type="match status" value="1"/>
</dbReference>
<accession>A0A2M8ETZ3</accession>
<dbReference type="NCBIfam" id="TIGR00362">
    <property type="entry name" value="DnaA"/>
    <property type="match status" value="1"/>
</dbReference>
<evidence type="ECO:0000256" key="3">
    <source>
        <dbReference type="ARBA" id="ARBA00022705"/>
    </source>
</evidence>
<evidence type="ECO:0000256" key="9">
    <source>
        <dbReference type="NCBIfam" id="TIGR00362"/>
    </source>
</evidence>
<sequence length="456" mass="51817">MTNEQLWKNVLEELKISISEAVYKTLFHSSCLVSLENNIINIGCPSPYIKDLIEKRYYSFLKDILDRQTKQNNSLLFTVKTIVLKNQMETGPLFTSLSPLSPEEIKNPFGRENHKEEYRLRSDFTFENFAVSSSNQLPFAAATAVAKNPGSAYNPLFLWGGVGVGKTHLMQAIAHEILKGRPRFRIISCPGEEFTNEIINAIRGKTTDQFKKKYRSAQLLLLDDVQFIAGKETVQEEFFHTFNAIQREGGQVVLTSDRPPAEIAKLEERLRSRFEAGLIVDIPAPDFELRTAILLIKAKQKNIDLPMDIAQTIAANIDQNRKMEGFLTRLITESQTKNIPVSLELVNSILGRNTAETELNTKKLKPKEVLEKVAEYYRLKPSQLKASTRVKEIVLPRQILMYLLRVELNLPLVEVGKIIGGRDHTTIMHGVEKITGLLKENEDLRVDISGIRQKLR</sequence>
<feature type="region of interest" description="Domain IV, binds dsDNA" evidence="8">
    <location>
        <begin position="335"/>
        <end position="456"/>
    </location>
</feature>
<feature type="domain" description="AAA+ ATPase" evidence="12">
    <location>
        <begin position="152"/>
        <end position="284"/>
    </location>
</feature>
<dbReference type="GO" id="GO:0005524">
    <property type="term" value="F:ATP binding"/>
    <property type="evidence" value="ECO:0007669"/>
    <property type="project" value="UniProtKB-UniRule"/>
</dbReference>
<evidence type="ECO:0000256" key="10">
    <source>
        <dbReference type="RuleBase" id="RU000577"/>
    </source>
</evidence>
<dbReference type="PANTHER" id="PTHR30050:SF2">
    <property type="entry name" value="CHROMOSOMAL REPLICATION INITIATOR PROTEIN DNAA"/>
    <property type="match status" value="1"/>
</dbReference>
<dbReference type="GO" id="GO:0008289">
    <property type="term" value="F:lipid binding"/>
    <property type="evidence" value="ECO:0007669"/>
    <property type="project" value="UniProtKB-KW"/>
</dbReference>
<feature type="binding site" evidence="8">
    <location>
        <position position="167"/>
    </location>
    <ligand>
        <name>ATP</name>
        <dbReference type="ChEBI" id="CHEBI:30616"/>
    </ligand>
</feature>
<keyword evidence="2 8" id="KW-0963">Cytoplasm</keyword>
<protein>
    <recommendedName>
        <fullName evidence="8 9">Chromosomal replication initiator protein DnaA</fullName>
    </recommendedName>
</protein>
<dbReference type="SMART" id="SM00382">
    <property type="entry name" value="AAA"/>
    <property type="match status" value="1"/>
</dbReference>
<comment type="caution">
    <text evidence="8">Lacks conserved residue(s) required for the propagation of feature annotation.</text>
</comment>
<comment type="similarity">
    <text evidence="1 8 11">Belongs to the DnaA family.</text>
</comment>
<comment type="function">
    <text evidence="8 10">Plays an essential role in the initiation and regulation of chromosomal replication. ATP-DnaA binds to the origin of replication (oriC) to initiate formation of the DNA replication initiation complex once per cell cycle. Binds the DnaA box (a 9 base pair repeat at the origin) and separates the double-stranded (ds)DNA. Forms a right-handed helical filament on oriC DNA; dsDNA binds to the exterior of the filament while single-stranded (ss)DNA is stabiized in the filament's interior. The ATP-DnaA-oriC complex binds and stabilizes one strand of the AT-rich DNA unwinding element (DUE), permitting loading of DNA polymerase. After initiation quickly degrades to an ADP-DnaA complex that is not apt for DNA replication. Binds acidic phospholipids.</text>
</comment>
<keyword evidence="7 8" id="KW-0238">DNA-binding</keyword>
<dbReference type="InterPro" id="IPR001957">
    <property type="entry name" value="Chromosome_initiator_DnaA"/>
</dbReference>
<evidence type="ECO:0000256" key="1">
    <source>
        <dbReference type="ARBA" id="ARBA00006583"/>
    </source>
</evidence>
<dbReference type="Pfam" id="PF00308">
    <property type="entry name" value="Bac_DnaA"/>
    <property type="match status" value="1"/>
</dbReference>
<dbReference type="EMBL" id="PFSE01000062">
    <property type="protein sequence ID" value="PJC28556.1"/>
    <property type="molecule type" value="Genomic_DNA"/>
</dbReference>
<proteinExistence type="inferred from homology"/>
<evidence type="ECO:0000313" key="15">
    <source>
        <dbReference type="Proteomes" id="UP000230885"/>
    </source>
</evidence>
<evidence type="ECO:0000256" key="5">
    <source>
        <dbReference type="ARBA" id="ARBA00022840"/>
    </source>
</evidence>
<dbReference type="InterPro" id="IPR038454">
    <property type="entry name" value="DnaA_N_sf"/>
</dbReference>
<dbReference type="InterPro" id="IPR013159">
    <property type="entry name" value="DnaA_C"/>
</dbReference>
<evidence type="ECO:0000256" key="8">
    <source>
        <dbReference type="HAMAP-Rule" id="MF_00377"/>
    </source>
</evidence>
<dbReference type="InterPro" id="IPR027417">
    <property type="entry name" value="P-loop_NTPase"/>
</dbReference>
<evidence type="ECO:0000259" key="13">
    <source>
        <dbReference type="SMART" id="SM00760"/>
    </source>
</evidence>
<dbReference type="GO" id="GO:0006270">
    <property type="term" value="P:DNA replication initiation"/>
    <property type="evidence" value="ECO:0007669"/>
    <property type="project" value="UniProtKB-UniRule"/>
</dbReference>
<feature type="region of interest" description="Domain I, interacts with DnaA modulators" evidence="8">
    <location>
        <begin position="1"/>
        <end position="90"/>
    </location>
</feature>
<dbReference type="InterPro" id="IPR003593">
    <property type="entry name" value="AAA+_ATPase"/>
</dbReference>
<dbReference type="GO" id="GO:0005737">
    <property type="term" value="C:cytoplasm"/>
    <property type="evidence" value="ECO:0007669"/>
    <property type="project" value="UniProtKB-SubCell"/>
</dbReference>
<dbReference type="Gene3D" id="1.10.8.60">
    <property type="match status" value="1"/>
</dbReference>
<keyword evidence="4 8" id="KW-0547">Nucleotide-binding</keyword>
<organism evidence="14 15">
    <name type="scientific">Candidatus Shapirobacteria bacterium CG_4_9_14_0_2_um_filter_40_11</name>
    <dbReference type="NCBI Taxonomy" id="1974876"/>
    <lineage>
        <taxon>Bacteria</taxon>
        <taxon>Candidatus Shapironibacteriota</taxon>
    </lineage>
</organism>
<dbReference type="PANTHER" id="PTHR30050">
    <property type="entry name" value="CHROMOSOMAL REPLICATION INITIATOR PROTEIN DNAA"/>
    <property type="match status" value="1"/>
</dbReference>
<dbReference type="Gene3D" id="3.40.50.300">
    <property type="entry name" value="P-loop containing nucleotide triphosphate hydrolases"/>
    <property type="match status" value="1"/>
</dbReference>
<comment type="subunit">
    <text evidence="8">Oligomerizes as a right-handed, spiral filament on DNA at oriC.</text>
</comment>
<dbReference type="InterPro" id="IPR013317">
    <property type="entry name" value="DnaA_dom"/>
</dbReference>
<keyword evidence="6 8" id="KW-0446">Lipid-binding</keyword>
<comment type="subcellular location">
    <subcellularLocation>
        <location evidence="8">Cytoplasm</location>
    </subcellularLocation>
</comment>
<keyword evidence="5 8" id="KW-0067">ATP-binding</keyword>
<dbReference type="InterPro" id="IPR010921">
    <property type="entry name" value="Trp_repressor/repl_initiator"/>
</dbReference>
<dbReference type="CDD" id="cd06571">
    <property type="entry name" value="Bac_DnaA_C"/>
    <property type="match status" value="1"/>
</dbReference>
<dbReference type="Gene3D" id="3.30.300.180">
    <property type="match status" value="1"/>
</dbReference>
<dbReference type="GO" id="GO:0005886">
    <property type="term" value="C:plasma membrane"/>
    <property type="evidence" value="ECO:0007669"/>
    <property type="project" value="TreeGrafter"/>
</dbReference>
<feature type="domain" description="Chromosomal replication initiator DnaA C-terminal" evidence="13">
    <location>
        <begin position="365"/>
        <end position="434"/>
    </location>
</feature>
<dbReference type="SUPFAM" id="SSF48295">
    <property type="entry name" value="TrpR-like"/>
    <property type="match status" value="1"/>
</dbReference>
<keyword evidence="3 8" id="KW-0235">DNA replication</keyword>